<dbReference type="PANTHER" id="PTHR11412:SF166">
    <property type="entry name" value="NTR DOMAIN-CONTAINING PROTEIN"/>
    <property type="match status" value="1"/>
</dbReference>
<feature type="domain" description="Alpha-2-macroglobulin bait region" evidence="2">
    <location>
        <begin position="447"/>
        <end position="584"/>
    </location>
</feature>
<feature type="signal peptide" evidence="1">
    <location>
        <begin position="1"/>
        <end position="18"/>
    </location>
</feature>
<dbReference type="EMBL" id="JAIWYP010000010">
    <property type="protein sequence ID" value="KAH3752424.1"/>
    <property type="molecule type" value="Genomic_DNA"/>
</dbReference>
<dbReference type="InterPro" id="IPR014756">
    <property type="entry name" value="Ig_E-set"/>
</dbReference>
<evidence type="ECO:0000313" key="4">
    <source>
        <dbReference type="EMBL" id="KAH3752424.1"/>
    </source>
</evidence>
<feature type="domain" description="Alpha-2-macroglobulin" evidence="3">
    <location>
        <begin position="779"/>
        <end position="868"/>
    </location>
</feature>
<dbReference type="InterPro" id="IPR001599">
    <property type="entry name" value="Macroglobln_a2"/>
</dbReference>
<dbReference type="Gene3D" id="6.20.50.160">
    <property type="match status" value="1"/>
</dbReference>
<dbReference type="PANTHER" id="PTHR11412">
    <property type="entry name" value="MACROGLOBULIN / COMPLEMENT"/>
    <property type="match status" value="1"/>
</dbReference>
<accession>A0A9D4I8P9</accession>
<keyword evidence="1" id="KW-0732">Signal</keyword>
<gene>
    <name evidence="4" type="ORF">DPMN_187041</name>
</gene>
<organism evidence="4 5">
    <name type="scientific">Dreissena polymorpha</name>
    <name type="common">Zebra mussel</name>
    <name type="synonym">Mytilus polymorpha</name>
    <dbReference type="NCBI Taxonomy" id="45954"/>
    <lineage>
        <taxon>Eukaryota</taxon>
        <taxon>Metazoa</taxon>
        <taxon>Spiralia</taxon>
        <taxon>Lophotrochozoa</taxon>
        <taxon>Mollusca</taxon>
        <taxon>Bivalvia</taxon>
        <taxon>Autobranchia</taxon>
        <taxon>Heteroconchia</taxon>
        <taxon>Euheterodonta</taxon>
        <taxon>Imparidentia</taxon>
        <taxon>Neoheterodontei</taxon>
        <taxon>Myida</taxon>
        <taxon>Dreissenoidea</taxon>
        <taxon>Dreissenidae</taxon>
        <taxon>Dreissena</taxon>
    </lineage>
</organism>
<comment type="caution">
    <text evidence="4">The sequence shown here is derived from an EMBL/GenBank/DDBJ whole genome shotgun (WGS) entry which is preliminary data.</text>
</comment>
<reference evidence="4" key="1">
    <citation type="journal article" date="2019" name="bioRxiv">
        <title>The Genome of the Zebra Mussel, Dreissena polymorpha: A Resource for Invasive Species Research.</title>
        <authorList>
            <person name="McCartney M.A."/>
            <person name="Auch B."/>
            <person name="Kono T."/>
            <person name="Mallez S."/>
            <person name="Zhang Y."/>
            <person name="Obille A."/>
            <person name="Becker A."/>
            <person name="Abrahante J.E."/>
            <person name="Garbe J."/>
            <person name="Badalamenti J.P."/>
            <person name="Herman A."/>
            <person name="Mangelson H."/>
            <person name="Liachko I."/>
            <person name="Sullivan S."/>
            <person name="Sone E.D."/>
            <person name="Koren S."/>
            <person name="Silverstein K.A.T."/>
            <person name="Beckman K.B."/>
            <person name="Gohl D.M."/>
        </authorList>
    </citation>
    <scope>NUCLEOTIDE SEQUENCE</scope>
    <source>
        <strain evidence="4">Duluth1</strain>
        <tissue evidence="4">Whole animal</tissue>
    </source>
</reference>
<dbReference type="InterPro" id="IPR002890">
    <property type="entry name" value="MG2"/>
</dbReference>
<dbReference type="InterPro" id="IPR041555">
    <property type="entry name" value="MG3"/>
</dbReference>
<protein>
    <submittedName>
        <fullName evidence="4">Uncharacterized protein</fullName>
    </submittedName>
</protein>
<reference evidence="4" key="2">
    <citation type="submission" date="2020-11" db="EMBL/GenBank/DDBJ databases">
        <authorList>
            <person name="McCartney M.A."/>
            <person name="Auch B."/>
            <person name="Kono T."/>
            <person name="Mallez S."/>
            <person name="Becker A."/>
            <person name="Gohl D.M."/>
            <person name="Silverstein K.A.T."/>
            <person name="Koren S."/>
            <person name="Bechman K.B."/>
            <person name="Herman A."/>
            <person name="Abrahante J.E."/>
            <person name="Garbe J."/>
        </authorList>
    </citation>
    <scope>NUCLEOTIDE SEQUENCE</scope>
    <source>
        <strain evidence="4">Duluth1</strain>
        <tissue evidence="4">Whole animal</tissue>
    </source>
</reference>
<evidence type="ECO:0000259" key="2">
    <source>
        <dbReference type="SMART" id="SM01359"/>
    </source>
</evidence>
<dbReference type="AlphaFoldDB" id="A0A9D4I8P9"/>
<evidence type="ECO:0000256" key="1">
    <source>
        <dbReference type="SAM" id="SignalP"/>
    </source>
</evidence>
<name>A0A9D4I8P9_DREPO</name>
<dbReference type="InterPro" id="IPR050473">
    <property type="entry name" value="A2M/Complement_sys"/>
</dbReference>
<dbReference type="InterPro" id="IPR013783">
    <property type="entry name" value="Ig-like_fold"/>
</dbReference>
<keyword evidence="5" id="KW-1185">Reference proteome</keyword>
<dbReference type="Gene3D" id="2.20.130.20">
    <property type="match status" value="1"/>
</dbReference>
<dbReference type="SMART" id="SM01359">
    <property type="entry name" value="A2M_N_2"/>
    <property type="match status" value="1"/>
</dbReference>
<dbReference type="Gene3D" id="2.60.40.1940">
    <property type="match status" value="1"/>
</dbReference>
<evidence type="ECO:0000259" key="3">
    <source>
        <dbReference type="SMART" id="SM01360"/>
    </source>
</evidence>
<evidence type="ECO:0000313" key="5">
    <source>
        <dbReference type="Proteomes" id="UP000828390"/>
    </source>
</evidence>
<proteinExistence type="predicted"/>
<dbReference type="Pfam" id="PF00207">
    <property type="entry name" value="A2M"/>
    <property type="match status" value="1"/>
</dbReference>
<dbReference type="Pfam" id="PF17791">
    <property type="entry name" value="MG3"/>
    <property type="match status" value="1"/>
</dbReference>
<dbReference type="Pfam" id="PF07703">
    <property type="entry name" value="A2M_BRD"/>
    <property type="match status" value="1"/>
</dbReference>
<dbReference type="Pfam" id="PF01835">
    <property type="entry name" value="MG2"/>
    <property type="match status" value="1"/>
</dbReference>
<feature type="chain" id="PRO_5038350535" evidence="1">
    <location>
        <begin position="19"/>
        <end position="896"/>
    </location>
</feature>
<sequence>MGIISILLFAACLSSVKGNYQYVLAPNVIRLENEETLLVGILGNGANQKVTVYFEYLDRKISEKTTTIKDAGKISSHPVEVMVKVTADDLFKDIDASPKFRERPKFIKLVCNGPNGIQTRDIALSFTSGYLIVQTDKPLYNPAQPVYVRVLAMDESMRPIKDKQLAIELISPTNMTVGRVNFEPGKSQNGFYKGEFELPPFPDFGTWTIKAKLGGKSETYAIAPIEVREFVLPTFGVDITTDTENKCILPNQENIGVTVSATYVYGKTVEGIAGLDINIRKKGDVSDPKRVVTMGRQKLRNGKAFFTVDVKKLVQGLGGQFPAEAVLELSSTVYESATGKEETGADDYIMFVNCPFKFEFSRSKTTYRKGFTYYMQIDMLHADGRPAQEMDFVIEVDGKQTRRKTRKDGQYLEQISSIQSGIIKVFAPGFEKFATELVLKPYTGASQIVVEKVEMEGSSFIRAYTDINMDQVAQYTGILTLITSRGKIVKTVYSPPMRDSSFKLEPDDEEKMSPVGRVFAFYVNNNQLIADSSFFRLQAKCRAQLELQPHTVIVKPGDAANLTVKGPSGMWVGFNVIDKALLLLNNENILKEDKIFKEMEARDLGCGAGGGTNSEEIFKNAGLTILTNANVDAKLIQRETTECDAKKRNRRSVPEENGCYYGANPVCCKGGEQYAFDVIHEYEVDKAHNLKPDIAEPVPYIVCYSKAKTLAETHQEKVPSKCPMAFFEACVVTMTAELSTSDDARGRSIFSDQDQYAKDVSALAGFGFQLKVRKHFETSFFFEEHMISGKELTTSIKFRDSITKWSLQAIGITENTGACIATPKEVSAFKEFFIQVDLPYKVSRKEHFNVKVTVFNYINKDMNARVYLKGIRGLCYGSLPGEQSPTTARYRACEWR</sequence>
<dbReference type="GO" id="GO:0004866">
    <property type="term" value="F:endopeptidase inhibitor activity"/>
    <property type="evidence" value="ECO:0007669"/>
    <property type="project" value="InterPro"/>
</dbReference>
<dbReference type="SMART" id="SM01360">
    <property type="entry name" value="A2M"/>
    <property type="match status" value="1"/>
</dbReference>
<dbReference type="SUPFAM" id="SSF81296">
    <property type="entry name" value="E set domains"/>
    <property type="match status" value="1"/>
</dbReference>
<dbReference type="Gene3D" id="2.60.40.1930">
    <property type="match status" value="3"/>
</dbReference>
<dbReference type="Proteomes" id="UP000828390">
    <property type="component" value="Unassembled WGS sequence"/>
</dbReference>
<dbReference type="InterPro" id="IPR011625">
    <property type="entry name" value="A2M_N_BRD"/>
</dbReference>
<dbReference type="Gene3D" id="2.60.40.10">
    <property type="entry name" value="Immunoglobulins"/>
    <property type="match status" value="2"/>
</dbReference>